<sequence length="226" mass="23885">MRHHLAERGTRPLTAGIVFDCDGVLVDTEGAWSLAYEVLFTRYGVPLTVAARRSLAGLNLVQLSNQLADMLGPAVMPEQVGREAYALMRQHQAETKPLPGAVELVDRLAGCVPLAVASNAPAHVVITNLEKSFDLAAFTVIVGSDVVAAPKPAPDVYIAACAAMNVPPRRTWALEDSAAGASAALSAGLGVVGVKDPSEDSIPCHVRHPHLADPRLWQSLMTLPFA</sequence>
<dbReference type="InterPro" id="IPR036412">
    <property type="entry name" value="HAD-like_sf"/>
</dbReference>
<dbReference type="AlphaFoldDB" id="A0A5S4EX47"/>
<dbReference type="InterPro" id="IPR023214">
    <property type="entry name" value="HAD_sf"/>
</dbReference>
<dbReference type="Gene3D" id="3.40.50.1000">
    <property type="entry name" value="HAD superfamily/HAD-like"/>
    <property type="match status" value="1"/>
</dbReference>
<dbReference type="NCBIfam" id="TIGR01509">
    <property type="entry name" value="HAD-SF-IA-v3"/>
    <property type="match status" value="1"/>
</dbReference>
<name>A0A5S4EX47_9ACTN</name>
<dbReference type="PANTHER" id="PTHR18901">
    <property type="entry name" value="2-DEOXYGLUCOSE-6-PHOSPHATE PHOSPHATASE 2"/>
    <property type="match status" value="1"/>
</dbReference>
<accession>A0A5S4EX47</accession>
<dbReference type="CDD" id="cd07505">
    <property type="entry name" value="HAD_BPGM-like"/>
    <property type="match status" value="1"/>
</dbReference>
<dbReference type="InterPro" id="IPR006439">
    <property type="entry name" value="HAD-SF_hydro_IA"/>
</dbReference>
<dbReference type="Gene3D" id="1.10.150.240">
    <property type="entry name" value="Putative phosphatase, domain 2"/>
    <property type="match status" value="1"/>
</dbReference>
<dbReference type="Pfam" id="PF13419">
    <property type="entry name" value="HAD_2"/>
    <property type="match status" value="1"/>
</dbReference>
<dbReference type="EMBL" id="VCKY01000314">
    <property type="protein sequence ID" value="TMR08177.1"/>
    <property type="molecule type" value="Genomic_DNA"/>
</dbReference>
<organism evidence="1 2">
    <name type="scientific">Nonomuraea turkmeniaca</name>
    <dbReference type="NCBI Taxonomy" id="103838"/>
    <lineage>
        <taxon>Bacteria</taxon>
        <taxon>Bacillati</taxon>
        <taxon>Actinomycetota</taxon>
        <taxon>Actinomycetes</taxon>
        <taxon>Streptosporangiales</taxon>
        <taxon>Streptosporangiaceae</taxon>
        <taxon>Nonomuraea</taxon>
    </lineage>
</organism>
<dbReference type="RefSeq" id="WP_138673465.1">
    <property type="nucleotide sequence ID" value="NZ_VCKY01000314.1"/>
</dbReference>
<dbReference type="OrthoDB" id="9812856at2"/>
<dbReference type="InterPro" id="IPR041492">
    <property type="entry name" value="HAD_2"/>
</dbReference>
<dbReference type="SFLD" id="SFLDS00003">
    <property type="entry name" value="Haloacid_Dehalogenase"/>
    <property type="match status" value="1"/>
</dbReference>
<dbReference type="Proteomes" id="UP000309128">
    <property type="component" value="Unassembled WGS sequence"/>
</dbReference>
<gene>
    <name evidence="1" type="ORF">ETD86_48955</name>
</gene>
<reference evidence="1 2" key="1">
    <citation type="submission" date="2019-05" db="EMBL/GenBank/DDBJ databases">
        <title>Draft genome sequence of Nonomuraea turkmeniaca DSM 43926.</title>
        <authorList>
            <person name="Saricaoglu S."/>
            <person name="Isik K."/>
        </authorList>
    </citation>
    <scope>NUCLEOTIDE SEQUENCE [LARGE SCALE GENOMIC DNA]</scope>
    <source>
        <strain evidence="1 2">DSM 43926</strain>
    </source>
</reference>
<evidence type="ECO:0000313" key="1">
    <source>
        <dbReference type="EMBL" id="TMR08177.1"/>
    </source>
</evidence>
<proteinExistence type="predicted"/>
<dbReference type="SUPFAM" id="SSF56784">
    <property type="entry name" value="HAD-like"/>
    <property type="match status" value="1"/>
</dbReference>
<dbReference type="PANTHER" id="PTHR18901:SF38">
    <property type="entry name" value="PSEUDOURIDINE-5'-PHOSPHATASE"/>
    <property type="match status" value="1"/>
</dbReference>
<evidence type="ECO:0000313" key="2">
    <source>
        <dbReference type="Proteomes" id="UP000309128"/>
    </source>
</evidence>
<dbReference type="SFLD" id="SFLDG01129">
    <property type="entry name" value="C1.5:_HAD__Beta-PGM__Phosphata"/>
    <property type="match status" value="1"/>
</dbReference>
<dbReference type="InterPro" id="IPR023198">
    <property type="entry name" value="PGP-like_dom2"/>
</dbReference>
<comment type="caution">
    <text evidence="1">The sequence shown here is derived from an EMBL/GenBank/DDBJ whole genome shotgun (WGS) entry which is preliminary data.</text>
</comment>
<keyword evidence="2" id="KW-1185">Reference proteome</keyword>
<protein>
    <submittedName>
        <fullName evidence="1">HAD family phosphatase</fullName>
    </submittedName>
</protein>